<organism evidence="2 3">
    <name type="scientific">Azospirillum doebereinerae</name>
    <dbReference type="NCBI Taxonomy" id="92933"/>
    <lineage>
        <taxon>Bacteria</taxon>
        <taxon>Pseudomonadati</taxon>
        <taxon>Pseudomonadota</taxon>
        <taxon>Alphaproteobacteria</taxon>
        <taxon>Rhodospirillales</taxon>
        <taxon>Azospirillaceae</taxon>
        <taxon>Azospirillum</taxon>
    </lineage>
</organism>
<accession>A0A3S0X7X5</accession>
<evidence type="ECO:0000313" key="3">
    <source>
        <dbReference type="Proteomes" id="UP000280346"/>
    </source>
</evidence>
<gene>
    <name evidence="2" type="ORF">EJ913_25670</name>
</gene>
<name>A0A3S0X7X5_9PROT</name>
<keyword evidence="1" id="KW-1133">Transmembrane helix</keyword>
<dbReference type="OrthoDB" id="8797203at2"/>
<protein>
    <recommendedName>
        <fullName evidence="4">DUF2269 family protein</fullName>
    </recommendedName>
</protein>
<keyword evidence="1" id="KW-0472">Membrane</keyword>
<evidence type="ECO:0000313" key="2">
    <source>
        <dbReference type="EMBL" id="RUQ65138.1"/>
    </source>
</evidence>
<dbReference type="RefSeq" id="WP_127003304.1">
    <property type="nucleotide sequence ID" value="NZ_CP173192.1"/>
</dbReference>
<keyword evidence="1" id="KW-0812">Transmembrane</keyword>
<comment type="caution">
    <text evidence="2">The sequence shown here is derived from an EMBL/GenBank/DDBJ whole genome shotgun (WGS) entry which is preliminary data.</text>
</comment>
<feature type="transmembrane region" description="Helical" evidence="1">
    <location>
        <begin position="42"/>
        <end position="64"/>
    </location>
</feature>
<evidence type="ECO:0008006" key="4">
    <source>
        <dbReference type="Google" id="ProtNLM"/>
    </source>
</evidence>
<keyword evidence="3" id="KW-1185">Reference proteome</keyword>
<feature type="transmembrane region" description="Helical" evidence="1">
    <location>
        <begin position="70"/>
        <end position="89"/>
    </location>
</feature>
<feature type="transmembrane region" description="Helical" evidence="1">
    <location>
        <begin position="101"/>
        <end position="120"/>
    </location>
</feature>
<sequence>MYDVAMMLHRLTAVLAILGTLVWAFGALRGAAPGLTARRKGLYVAAMASTGIAGLTGLAVTFAGPWASMLFPYLGLAAVAGHGVAGGMAKRAVIAGSRKTVAGAVAIQVVMLLVASYLMAVKPF</sequence>
<feature type="transmembrane region" description="Helical" evidence="1">
    <location>
        <begin position="12"/>
        <end position="30"/>
    </location>
</feature>
<proteinExistence type="predicted"/>
<reference evidence="2 3" key="1">
    <citation type="submission" date="2018-12" db="EMBL/GenBank/DDBJ databases">
        <authorList>
            <person name="Yang Y."/>
        </authorList>
    </citation>
    <scope>NUCLEOTIDE SEQUENCE [LARGE SCALE GENOMIC DNA]</scope>
    <source>
        <strain evidence="2 3">GSF71</strain>
    </source>
</reference>
<dbReference type="EMBL" id="RZIJ01000027">
    <property type="protein sequence ID" value="RUQ65138.1"/>
    <property type="molecule type" value="Genomic_DNA"/>
</dbReference>
<dbReference type="AlphaFoldDB" id="A0A3S0X7X5"/>
<dbReference type="Proteomes" id="UP000280346">
    <property type="component" value="Unassembled WGS sequence"/>
</dbReference>
<evidence type="ECO:0000256" key="1">
    <source>
        <dbReference type="SAM" id="Phobius"/>
    </source>
</evidence>